<feature type="compositionally biased region" description="Basic and acidic residues" evidence="2">
    <location>
        <begin position="28"/>
        <end position="46"/>
    </location>
</feature>
<dbReference type="PANTHER" id="PTHR47785">
    <property type="entry name" value="ZN(II)2CYS6 TRANSCRIPTION FACTOR (EUROFUNG)-RELATED-RELATED"/>
    <property type="match status" value="1"/>
</dbReference>
<proteinExistence type="predicted"/>
<gene>
    <name evidence="4" type="ORF">Sste5346_009262</name>
</gene>
<evidence type="ECO:0000259" key="3">
    <source>
        <dbReference type="PROSITE" id="PS50048"/>
    </source>
</evidence>
<evidence type="ECO:0000313" key="4">
    <source>
        <dbReference type="EMBL" id="KAL1888878.1"/>
    </source>
</evidence>
<feature type="compositionally biased region" description="Polar residues" evidence="2">
    <location>
        <begin position="54"/>
        <end position="77"/>
    </location>
</feature>
<feature type="domain" description="Zn(2)-C6 fungal-type" evidence="3">
    <location>
        <begin position="94"/>
        <end position="124"/>
    </location>
</feature>
<dbReference type="InterPro" id="IPR053181">
    <property type="entry name" value="EcdB-like_regulator"/>
</dbReference>
<accession>A0ABR3YKM4</accession>
<organism evidence="4 5">
    <name type="scientific">Sporothrix stenoceras</name>
    <dbReference type="NCBI Taxonomy" id="5173"/>
    <lineage>
        <taxon>Eukaryota</taxon>
        <taxon>Fungi</taxon>
        <taxon>Dikarya</taxon>
        <taxon>Ascomycota</taxon>
        <taxon>Pezizomycotina</taxon>
        <taxon>Sordariomycetes</taxon>
        <taxon>Sordariomycetidae</taxon>
        <taxon>Ophiostomatales</taxon>
        <taxon>Ophiostomataceae</taxon>
        <taxon>Sporothrix</taxon>
    </lineage>
</organism>
<feature type="compositionally biased region" description="Polar residues" evidence="2">
    <location>
        <begin position="282"/>
        <end position="295"/>
    </location>
</feature>
<dbReference type="InterPro" id="IPR036864">
    <property type="entry name" value="Zn2-C6_fun-type_DNA-bd_sf"/>
</dbReference>
<feature type="region of interest" description="Disordered" evidence="2">
    <location>
        <begin position="1"/>
        <end position="85"/>
    </location>
</feature>
<dbReference type="Pfam" id="PF00172">
    <property type="entry name" value="Zn_clus"/>
    <property type="match status" value="1"/>
</dbReference>
<comment type="caution">
    <text evidence="4">The sequence shown here is derived from an EMBL/GenBank/DDBJ whole genome shotgun (WGS) entry which is preliminary data.</text>
</comment>
<feature type="compositionally biased region" description="Polar residues" evidence="2">
    <location>
        <begin position="140"/>
        <end position="157"/>
    </location>
</feature>
<evidence type="ECO:0000313" key="5">
    <source>
        <dbReference type="Proteomes" id="UP001583186"/>
    </source>
</evidence>
<keyword evidence="1" id="KW-0539">Nucleus</keyword>
<dbReference type="PROSITE" id="PS50048">
    <property type="entry name" value="ZN2_CY6_FUNGAL_2"/>
    <property type="match status" value="1"/>
</dbReference>
<dbReference type="CDD" id="cd12148">
    <property type="entry name" value="fungal_TF_MHR"/>
    <property type="match status" value="1"/>
</dbReference>
<sequence length="750" mass="82848">MAPKRKLADSDSDAAGSPTSAVSQQNDRTSEHPSEQLQHEQQEQQHQDGPSPQKQHPPSSAAATTSPQQPRQTSEAGSGSEPVPLARSFRPVYQCNLCRFRKTKCDAIRPTCGFCAGLGVQCQYRESANSSAAPKESRSRASVSKASQSTNSTSTKGASPRAADTKDVSSLERRLMELESKWAELEKQKMDTSSVMTPGTPYMGASPNGGLVVRPATTVGMQPPLSGSSNGGSMMALPAMLGGPSPPGSATTDIGAANYRNGNAPKPGIIDGGGSNSHHQRQSSSTSPITLQQQRISKKTTRGQFTARPSLLTFECPPYVPSESYDDSGEFYDCEMAAGDDFKRQMAQCLAVFPDVSKRTVRLVLQKFVENFLGWMPLFEPTAVYTVVNAACASGFAPADPNSCLAMFILATGTLLQNHADIRSNPLPGLDYFSHGSRLLERFTFMSSSLTTLHCRILQSAYFKLTLHPLLSWNVIMQGTRDCMNVLSSRWFKSLDPSETEPWHRAFWACSIMSDEFEASLRMYTIGHRLYHEIVPLPRFENEDTGFYYFLAQISLRKLVCDTLDVVGYHDGRVVYAPVVTTELRNQAGEWHRHLPVAIRFPLDNTPLFDARKSFLRMQYFSLATVLEWASVLKVMEAYGTDRENTENIRLARIEATECFRCCALYLEVAAEQLLGWQLGTSISLWTTFAFVAMMIVTHKAPSLAFIPITRDDGHIRSAMELLRPWGHLPYVANSLARMTMLMERSGITT</sequence>
<dbReference type="SMART" id="SM00066">
    <property type="entry name" value="GAL4"/>
    <property type="match status" value="1"/>
</dbReference>
<feature type="region of interest" description="Disordered" evidence="2">
    <location>
        <begin position="129"/>
        <end position="169"/>
    </location>
</feature>
<feature type="region of interest" description="Disordered" evidence="2">
    <location>
        <begin position="243"/>
        <end position="304"/>
    </location>
</feature>
<dbReference type="InterPro" id="IPR001138">
    <property type="entry name" value="Zn2Cys6_DnaBD"/>
</dbReference>
<dbReference type="EMBL" id="JAWCUI010000083">
    <property type="protein sequence ID" value="KAL1888878.1"/>
    <property type="molecule type" value="Genomic_DNA"/>
</dbReference>
<dbReference type="Proteomes" id="UP001583186">
    <property type="component" value="Unassembled WGS sequence"/>
</dbReference>
<evidence type="ECO:0000256" key="2">
    <source>
        <dbReference type="SAM" id="MobiDB-lite"/>
    </source>
</evidence>
<keyword evidence="5" id="KW-1185">Reference proteome</keyword>
<feature type="compositionally biased region" description="Polar residues" evidence="2">
    <location>
        <begin position="17"/>
        <end position="27"/>
    </location>
</feature>
<evidence type="ECO:0000256" key="1">
    <source>
        <dbReference type="ARBA" id="ARBA00023242"/>
    </source>
</evidence>
<dbReference type="Gene3D" id="4.10.240.10">
    <property type="entry name" value="Zn(2)-C6 fungal-type DNA-binding domain"/>
    <property type="match status" value="1"/>
</dbReference>
<reference evidence="4 5" key="1">
    <citation type="journal article" date="2024" name="IMA Fungus">
        <title>IMA Genome - F19 : A genome assembly and annotation guide to empower mycologists, including annotated draft genome sequences of Ceratocystis pirilliformis, Diaporthe australafricana, Fusarium ophioides, Paecilomyces lecythidis, and Sporothrix stenoceras.</title>
        <authorList>
            <person name="Aylward J."/>
            <person name="Wilson A.M."/>
            <person name="Visagie C.M."/>
            <person name="Spraker J."/>
            <person name="Barnes I."/>
            <person name="Buitendag C."/>
            <person name="Ceriani C."/>
            <person name="Del Mar Angel L."/>
            <person name="du Plessis D."/>
            <person name="Fuchs T."/>
            <person name="Gasser K."/>
            <person name="Kramer D."/>
            <person name="Li W."/>
            <person name="Munsamy K."/>
            <person name="Piso A."/>
            <person name="Price J.L."/>
            <person name="Sonnekus B."/>
            <person name="Thomas C."/>
            <person name="van der Nest A."/>
            <person name="van Dijk A."/>
            <person name="van Heerden A."/>
            <person name="van Vuuren N."/>
            <person name="Yilmaz N."/>
            <person name="Duong T.A."/>
            <person name="van der Merwe N.A."/>
            <person name="Wingfield M.J."/>
            <person name="Wingfield B.D."/>
        </authorList>
    </citation>
    <scope>NUCLEOTIDE SEQUENCE [LARGE SCALE GENOMIC DNA]</scope>
    <source>
        <strain evidence="4 5">CMW 5346</strain>
    </source>
</reference>
<name>A0ABR3YKM4_9PEZI</name>
<dbReference type="CDD" id="cd00067">
    <property type="entry name" value="GAL4"/>
    <property type="match status" value="1"/>
</dbReference>
<dbReference type="SUPFAM" id="SSF57701">
    <property type="entry name" value="Zn2/Cys6 DNA-binding domain"/>
    <property type="match status" value="1"/>
</dbReference>
<protein>
    <recommendedName>
        <fullName evidence="3">Zn(2)-C6 fungal-type domain-containing protein</fullName>
    </recommendedName>
</protein>